<evidence type="ECO:0000313" key="1">
    <source>
        <dbReference type="EMBL" id="NHZ79567.1"/>
    </source>
</evidence>
<gene>
    <name evidence="1" type="ORF">F2P44_09785</name>
</gene>
<protein>
    <submittedName>
        <fullName evidence="1">Uncharacterized protein</fullName>
    </submittedName>
</protein>
<dbReference type="EMBL" id="WHJG01000007">
    <property type="protein sequence ID" value="NHZ79567.1"/>
    <property type="molecule type" value="Genomic_DNA"/>
</dbReference>
<reference evidence="1 2" key="1">
    <citation type="submission" date="2019-10" db="EMBL/GenBank/DDBJ databases">
        <title>Taxonomy of Antarctic Massilia spp.: description of Massilia rubra sp. nov., Massilia aquatica sp. nov., Massilia mucilaginosa sp. nov., Massilia frigida sp. nov. isolated from streams, lakes and regoliths.</title>
        <authorList>
            <person name="Holochova P."/>
            <person name="Sedlacek I."/>
            <person name="Kralova S."/>
            <person name="Maslanova I."/>
            <person name="Busse H.-J."/>
            <person name="Stankova E."/>
            <person name="Vrbovska V."/>
            <person name="Kovarovic V."/>
            <person name="Bartak M."/>
            <person name="Svec P."/>
            <person name="Pantucek R."/>
        </authorList>
    </citation>
    <scope>NUCLEOTIDE SEQUENCE [LARGE SCALE GENOMIC DNA]</scope>
    <source>
        <strain evidence="1 2">CCM 8695</strain>
    </source>
</reference>
<accession>A0ABX0NAC6</accession>
<organism evidence="1 2">
    <name type="scientific">Massilia frigida</name>
    <dbReference type="NCBI Taxonomy" id="2609281"/>
    <lineage>
        <taxon>Bacteria</taxon>
        <taxon>Pseudomonadati</taxon>
        <taxon>Pseudomonadota</taxon>
        <taxon>Betaproteobacteria</taxon>
        <taxon>Burkholderiales</taxon>
        <taxon>Oxalobacteraceae</taxon>
        <taxon>Telluria group</taxon>
        <taxon>Massilia</taxon>
    </lineage>
</organism>
<name>A0ABX0NAC6_9BURK</name>
<dbReference type="Proteomes" id="UP000621455">
    <property type="component" value="Unassembled WGS sequence"/>
</dbReference>
<sequence length="216" mass="22743">MNKPENERRGWQSGWHALCCLYGPFHLGCMMKLGTLKHVAAGVSQSFVGRNNDVGGYRALGELYKEASAPDYAFLLLLLDGVAIPSTRGASQVAKNDAAFLQRALVNKGIALAELAQASVYIQFNADLPVAALPMQCGGRPFRLHGYLENGAGQVGGGEGVRALPAQPVGQILRSSGIVAATRPPLICSAAGDGTCARYLAGLRGGTWLARCCSNR</sequence>
<proteinExistence type="predicted"/>
<keyword evidence="2" id="KW-1185">Reference proteome</keyword>
<evidence type="ECO:0000313" key="2">
    <source>
        <dbReference type="Proteomes" id="UP000621455"/>
    </source>
</evidence>
<dbReference type="RefSeq" id="WP_167086511.1">
    <property type="nucleotide sequence ID" value="NZ_WHJG01000007.1"/>
</dbReference>
<comment type="caution">
    <text evidence="1">The sequence shown here is derived from an EMBL/GenBank/DDBJ whole genome shotgun (WGS) entry which is preliminary data.</text>
</comment>